<gene>
    <name evidence="1" type="ORF">COT91_03980</name>
</gene>
<protein>
    <submittedName>
        <fullName evidence="1">Uncharacterized protein</fullName>
    </submittedName>
</protein>
<name>A0A2H0VEX5_9BACT</name>
<dbReference type="EMBL" id="PFAJ01000053">
    <property type="protein sequence ID" value="PIR96909.1"/>
    <property type="molecule type" value="Genomic_DNA"/>
</dbReference>
<evidence type="ECO:0000313" key="1">
    <source>
        <dbReference type="EMBL" id="PIR96909.1"/>
    </source>
</evidence>
<organism evidence="1 2">
    <name type="scientific">Candidatus Doudnabacteria bacterium CG10_big_fil_rev_8_21_14_0_10_41_10</name>
    <dbReference type="NCBI Taxonomy" id="1974551"/>
    <lineage>
        <taxon>Bacteria</taxon>
        <taxon>Candidatus Doudnaibacteriota</taxon>
    </lineage>
</organism>
<accession>A0A2H0VEX5</accession>
<dbReference type="AlphaFoldDB" id="A0A2H0VEX5"/>
<reference evidence="2" key="1">
    <citation type="submission" date="2017-09" db="EMBL/GenBank/DDBJ databases">
        <title>Depth-based differentiation of microbial function through sediment-hosted aquifers and enrichment of novel symbionts in the deep terrestrial subsurface.</title>
        <authorList>
            <person name="Probst A.J."/>
            <person name="Ladd B."/>
            <person name="Jarett J.K."/>
            <person name="Geller-Mcgrath D.E."/>
            <person name="Sieber C.M.K."/>
            <person name="Emerson J.B."/>
            <person name="Anantharaman K."/>
            <person name="Thomas B.C."/>
            <person name="Malmstrom R."/>
            <person name="Stieglmeier M."/>
            <person name="Klingl A."/>
            <person name="Woyke T."/>
            <person name="Ryan C.M."/>
            <person name="Banfield J.F."/>
        </authorList>
    </citation>
    <scope>NUCLEOTIDE SEQUENCE [LARGE SCALE GENOMIC DNA]</scope>
</reference>
<proteinExistence type="predicted"/>
<comment type="caution">
    <text evidence="1">The sequence shown here is derived from an EMBL/GenBank/DDBJ whole genome shotgun (WGS) entry which is preliminary data.</text>
</comment>
<dbReference type="Proteomes" id="UP000230557">
    <property type="component" value="Unassembled WGS sequence"/>
</dbReference>
<evidence type="ECO:0000313" key="2">
    <source>
        <dbReference type="Proteomes" id="UP000230557"/>
    </source>
</evidence>
<sequence>MKKNEWVKPASMSPLSFADYLGDTLGQEAIELGNCLRPVFIRGRPSAVVTKSLRKLFINGFKRPDPLRTIGNFRYRIVEAPDAALRTASTVLALAFELELELEPRYCKDGVKGQYRFRFIIKANRISLKKDYNRPPSLVEIRTSSDHSVNYKVKREVKTYADEVRVASEAVWEDFTRGGLLTTVSGGLPGLGKRR</sequence>